<dbReference type="Proteomes" id="UP000296049">
    <property type="component" value="Unassembled WGS sequence"/>
</dbReference>
<evidence type="ECO:0000313" key="2">
    <source>
        <dbReference type="Proteomes" id="UP000296049"/>
    </source>
</evidence>
<sequence>MRVEGSVRHGKHQRIRGMTGGCGRFGAILHSLFRNEALVLSRVSEWSLGLRAWSFDLCGTSVLEAKALKKGSEKTKQQVCSLRRELYKKYRTWKSPVHVKQEASGIHKEVSIAGSTNMLLKPGGFSLDNSCMAQCS</sequence>
<protein>
    <submittedName>
        <fullName evidence="1">Uncharacterized protein</fullName>
    </submittedName>
</protein>
<accession>R0L1Y6</accession>
<gene>
    <name evidence="1" type="ORF">Anapl_02687</name>
</gene>
<dbReference type="EMBL" id="KB744306">
    <property type="protein sequence ID" value="EOA95389.1"/>
    <property type="molecule type" value="Genomic_DNA"/>
</dbReference>
<keyword evidence="2" id="KW-1185">Reference proteome</keyword>
<organism evidence="1 2">
    <name type="scientific">Anas platyrhynchos</name>
    <name type="common">Mallard</name>
    <name type="synonym">Anas boschas</name>
    <dbReference type="NCBI Taxonomy" id="8839"/>
    <lineage>
        <taxon>Eukaryota</taxon>
        <taxon>Metazoa</taxon>
        <taxon>Chordata</taxon>
        <taxon>Craniata</taxon>
        <taxon>Vertebrata</taxon>
        <taxon>Euteleostomi</taxon>
        <taxon>Archelosauria</taxon>
        <taxon>Archosauria</taxon>
        <taxon>Dinosauria</taxon>
        <taxon>Saurischia</taxon>
        <taxon>Theropoda</taxon>
        <taxon>Coelurosauria</taxon>
        <taxon>Aves</taxon>
        <taxon>Neognathae</taxon>
        <taxon>Galloanserae</taxon>
        <taxon>Anseriformes</taxon>
        <taxon>Anatidae</taxon>
        <taxon>Anatinae</taxon>
        <taxon>Anas</taxon>
    </lineage>
</organism>
<reference evidence="2" key="1">
    <citation type="journal article" date="2013" name="Nat. Genet.">
        <title>The duck genome and transcriptome provide insight into an avian influenza virus reservoir species.</title>
        <authorList>
            <person name="Huang Y."/>
            <person name="Li Y."/>
            <person name="Burt D.W."/>
            <person name="Chen H."/>
            <person name="Zhang Y."/>
            <person name="Qian W."/>
            <person name="Kim H."/>
            <person name="Gan S."/>
            <person name="Zhao Y."/>
            <person name="Li J."/>
            <person name="Yi K."/>
            <person name="Feng H."/>
            <person name="Zhu P."/>
            <person name="Li B."/>
            <person name="Liu Q."/>
            <person name="Fairley S."/>
            <person name="Magor K.E."/>
            <person name="Du Z."/>
            <person name="Hu X."/>
            <person name="Goodman L."/>
            <person name="Tafer H."/>
            <person name="Vignal A."/>
            <person name="Lee T."/>
            <person name="Kim K.W."/>
            <person name="Sheng Z."/>
            <person name="An Y."/>
            <person name="Searle S."/>
            <person name="Herrero J."/>
            <person name="Groenen M.A."/>
            <person name="Crooijmans R.P."/>
            <person name="Faraut T."/>
            <person name="Cai Q."/>
            <person name="Webster R.G."/>
            <person name="Aldridge J.R."/>
            <person name="Warren W.C."/>
            <person name="Bartschat S."/>
            <person name="Kehr S."/>
            <person name="Marz M."/>
            <person name="Stadler P.F."/>
            <person name="Smith J."/>
            <person name="Kraus R.H."/>
            <person name="Zhao Y."/>
            <person name="Ren L."/>
            <person name="Fei J."/>
            <person name="Morisson M."/>
            <person name="Kaiser P."/>
            <person name="Griffin D.K."/>
            <person name="Rao M."/>
            <person name="Pitel F."/>
            <person name="Wang J."/>
            <person name="Li N."/>
        </authorList>
    </citation>
    <scope>NUCLEOTIDE SEQUENCE [LARGE SCALE GENOMIC DNA]</scope>
</reference>
<dbReference type="AlphaFoldDB" id="R0L1Y6"/>
<name>R0L1Y6_ANAPL</name>
<evidence type="ECO:0000313" key="1">
    <source>
        <dbReference type="EMBL" id="EOA95389.1"/>
    </source>
</evidence>
<proteinExistence type="predicted"/>